<proteinExistence type="predicted"/>
<evidence type="ECO:0000256" key="1">
    <source>
        <dbReference type="SAM" id="Phobius"/>
    </source>
</evidence>
<dbReference type="Proteomes" id="UP000054845">
    <property type="component" value="Unassembled WGS sequence"/>
</dbReference>
<dbReference type="EMBL" id="CCYA01000240">
    <property type="protein sequence ID" value="CEH14145.1"/>
    <property type="molecule type" value="Genomic_DNA"/>
</dbReference>
<reference evidence="2 3" key="1">
    <citation type="submission" date="2014-09" db="EMBL/GenBank/DDBJ databases">
        <authorList>
            <person name="Magalhaes I.L.F."/>
            <person name="Oliveira U."/>
            <person name="Santos F.R."/>
            <person name="Vidigal T.H.D.A."/>
            <person name="Brescovit A.D."/>
            <person name="Santos A.J."/>
        </authorList>
    </citation>
    <scope>NUCLEOTIDE SEQUENCE [LARGE SCALE GENOMIC DNA]</scope>
</reference>
<dbReference type="InterPro" id="IPR055323">
    <property type="entry name" value="C57A10.07/YOR238W"/>
</dbReference>
<feature type="transmembrane region" description="Helical" evidence="1">
    <location>
        <begin position="42"/>
        <end position="64"/>
    </location>
</feature>
<protein>
    <submittedName>
        <fullName evidence="2">Uncharacterized conserved protein</fullName>
    </submittedName>
</protein>
<keyword evidence="1" id="KW-0812">Transmembrane</keyword>
<keyword evidence="1" id="KW-1133">Transmembrane helix</keyword>
<evidence type="ECO:0000313" key="2">
    <source>
        <dbReference type="EMBL" id="CEH14145.1"/>
    </source>
</evidence>
<dbReference type="PANTHER" id="PTHR28110">
    <property type="entry name" value="TRANSMEMBRANE PROTEIN"/>
    <property type="match status" value="1"/>
</dbReference>
<name>A0A0P1BE93_9BASI</name>
<organism evidence="2 3">
    <name type="scientific">Ceraceosorus bombacis</name>
    <dbReference type="NCBI Taxonomy" id="401625"/>
    <lineage>
        <taxon>Eukaryota</taxon>
        <taxon>Fungi</taxon>
        <taxon>Dikarya</taxon>
        <taxon>Basidiomycota</taxon>
        <taxon>Ustilaginomycotina</taxon>
        <taxon>Exobasidiomycetes</taxon>
        <taxon>Ceraceosorales</taxon>
        <taxon>Ceraceosoraceae</taxon>
        <taxon>Ceraceosorus</taxon>
    </lineage>
</organism>
<dbReference type="PANTHER" id="PTHR28110:SF1">
    <property type="entry name" value="TRANSMEMBRANE PROTEIN"/>
    <property type="match status" value="1"/>
</dbReference>
<keyword evidence="3" id="KW-1185">Reference proteome</keyword>
<keyword evidence="1" id="KW-0472">Membrane</keyword>
<sequence>MIRSPTSLLSGGSRAKSASLGAAGAAGLSLRAQLSARSRVTNLGVVLLLAVACASLLLNLRYAIAGSRHVRGLPPPGFGSWESFHGLTPSTLLDSLPPPAKGADALNHLVIVTGHAVWAGCDFSGRENDENWVLESWQRGGSTRTFWKHIEKGVEIADADPTALLVFSGGQTRPTSLQTEGESYFSLAVSSSMRLPVLPGFNFSTHGPGPGEAKSSKKITAEADEILGRVGAGAQANAGVAVAKGLQGVRMTTENFAMDSFENLLFSIARFREFTGRFPIRITVVGYGMKKSRFEDLHAKAIRWPVKSFVGGQRRFHYVGIDDDGNEADIKAEYDGEKIKTYPMFEKDMYGCHGRLLDKRRARNPTRRFHSYFSGAPEIADLLDWCPPDGLGLQGIYVESLPWDRRANPTSGWGRGTKAYQEEQKKKHVANLLPDSRWLEYGREKQ</sequence>
<dbReference type="AlphaFoldDB" id="A0A0P1BE93"/>
<accession>A0A0P1BE93</accession>
<evidence type="ECO:0000313" key="3">
    <source>
        <dbReference type="Proteomes" id="UP000054845"/>
    </source>
</evidence>
<dbReference type="OrthoDB" id="4347at2759"/>
<dbReference type="GO" id="GO:0005737">
    <property type="term" value="C:cytoplasm"/>
    <property type="evidence" value="ECO:0007669"/>
    <property type="project" value="TreeGrafter"/>
</dbReference>